<sequence length="1456" mass="148686">MTQGQAFSQNFAGTGTQDNVYTLNGSLPSGLGISTIAPPPPATSNHEMLLSGTPTSVGIFSFNIDVSATFFSVPVNYTTTIVVTVLPSPPVANTYNLVVLQNSAANVFTPGMSGSVTSISLATFPAHGSATISGLSISYTPLAGYVGSDTFSYQATGPGGTSSAANISVTVNPLPPAVASSSVVVNANSGSNTITPNITGTATSINLLSSPTHGVASVSGLGLVYTPSPGYVGNDSMTISVTGPGGTSAPATIAVTVNPPPPTVASSSVTVPANSSANSIVPVISGAATNLIVVNSPAHGTVSVSGFELSYTPSAGYFGSDNLKIAVTGPGGTSSTATISIVISPPPPTVLAGSFSVFVDSVNNYILPLINGTATSINIITSPSHGAASVSGLGVSYTPVMGYIGSDTMVITATGPGGTSAPSTISISVAERPPIAIGRNVDISSNSNANNISPVILGVASSINIRGDATNGNVLVSGLTVLYTPRPNFVGSDSVTLTVSGPGGTSNSVTISINVTNVSNAAPVVADMNLAFPLNSSANLINPLVSGVATGLSIINSPSHGVVSVNGFSLRYTPVVGYVGNDTIGIAAIGPGGSSALANITISVTATPPVVAESSFTVPMDSADNLIRPQITGTASTISIVNGALHGTTTVDGLGIRYTPNRNYVGVDVFSVNATGPGGTSESAVVSISVLSTVPKLDPISITVAKDSREIRISPIITGNASSLNIISGPSHGLITLNGLELRYTPNAGFSGTDQVVISATGANGNSPPVSLSITVIPEFPSILPMTVSVPKNSSANQIKPSLSGNVSTVSVVTSPLHGVISVNGLGVIYTPNTGFVGTDTVLVVANGVSASSSPALITINVQAEPPKLSDATAQVAANSISNVIAPKINGEAATLQIVDTASHGNLIVRGLELLYTPVSGFVGTDSVTVSASGSFGTSNLAKITITVQAISGAINTSVVQTNSTANILPVLNLEGAQSLNISAQATQGSVVVQGLGLSYTPRQNYVGPDSVSYSLLGSNGSFASGTIQISVVAAAPVLKNANLTVETGRSGSIDLASLISGPTFTGVSIRLNGAPAHGVASVNGTLVTYTSTVGYVGTDSLQLTATAVGGTSNVAQLMITVIPRPDPSKDPGVLAMFAANTAAVRHFEQTQIEHFNGRMLSLASQSAAGKTAGEQKNERECGAISYWVSGLNSTGRYRTVNGLKYSTLGFSAGGDRCFAGGQTHIGFGVGYARDHSESERDLSFMKATANTAASYLTTQLLPSMRFSFMLGVNQIQDRFARFEDNDLSLAYGEWKGSQMISSGAISSDLSFGKIILVPYVRLDMAKLKLDPFSESGDGDYLLHYHKQTMLSQRSTLGFNSEMKVATSWGELIPRLKVELQRDFARRDSLKINYIDEPDAVYLVPNNDLDRRMILISLGADMMWKNGMVTIINFTHSNANAGNKANRLNLRFSYQY</sequence>
<dbReference type="PANTHER" id="PTHR37494:SF1">
    <property type="entry name" value="STAPHYLOCOCCUS AUREUS SURFACE PROTEIN A"/>
    <property type="match status" value="1"/>
</dbReference>
<dbReference type="Gene3D" id="2.40.128.130">
    <property type="entry name" value="Autotransporter beta-domain"/>
    <property type="match status" value="1"/>
</dbReference>
<dbReference type="InterPro" id="IPR036709">
    <property type="entry name" value="Autotransporte_beta_dom_sf"/>
</dbReference>
<accession>A0ABR6XKE5</accession>
<dbReference type="Pfam" id="PF03797">
    <property type="entry name" value="Autotransporter"/>
    <property type="match status" value="1"/>
</dbReference>
<dbReference type="InterPro" id="IPR005546">
    <property type="entry name" value="Autotransporte_beta"/>
</dbReference>
<evidence type="ECO:0000313" key="2">
    <source>
        <dbReference type="EMBL" id="MBC3829990.1"/>
    </source>
</evidence>
<dbReference type="Gene3D" id="2.60.40.3440">
    <property type="match status" value="11"/>
</dbReference>
<dbReference type="SUPFAM" id="SSF103515">
    <property type="entry name" value="Autotransporter"/>
    <property type="match status" value="1"/>
</dbReference>
<dbReference type="PANTHER" id="PTHR37494">
    <property type="entry name" value="HEMAGGLUTININ"/>
    <property type="match status" value="1"/>
</dbReference>
<evidence type="ECO:0000313" key="3">
    <source>
        <dbReference type="Proteomes" id="UP000643610"/>
    </source>
</evidence>
<dbReference type="Proteomes" id="UP000643610">
    <property type="component" value="Unassembled WGS sequence"/>
</dbReference>
<proteinExistence type="predicted"/>
<name>A0ABR6XKE5_9BURK</name>
<dbReference type="RefSeq" id="WP_186889042.1">
    <property type="nucleotide sequence ID" value="NZ_JACOFU010000001.1"/>
</dbReference>
<dbReference type="EMBL" id="JACOFU010000001">
    <property type="protein sequence ID" value="MBC3829990.1"/>
    <property type="molecule type" value="Genomic_DNA"/>
</dbReference>
<comment type="caution">
    <text evidence="2">The sequence shown here is derived from an EMBL/GenBank/DDBJ whole genome shotgun (WGS) entry which is preliminary data.</text>
</comment>
<keyword evidence="3" id="KW-1185">Reference proteome</keyword>
<dbReference type="NCBIfam" id="NF012211">
    <property type="entry name" value="tand_rpt_95"/>
    <property type="match status" value="1"/>
</dbReference>
<protein>
    <submittedName>
        <fullName evidence="2">Tandem-95 repeat protein</fullName>
    </submittedName>
</protein>
<dbReference type="PROSITE" id="PS51208">
    <property type="entry name" value="AUTOTRANSPORTER"/>
    <property type="match status" value="1"/>
</dbReference>
<reference evidence="2 3" key="1">
    <citation type="submission" date="2020-08" db="EMBL/GenBank/DDBJ databases">
        <title>Novel species isolated from subtropical streams in China.</title>
        <authorList>
            <person name="Lu H."/>
        </authorList>
    </citation>
    <scope>NUCLEOTIDE SEQUENCE [LARGE SCALE GENOMIC DNA]</scope>
    <source>
        <strain evidence="2 3">KCTC 52442</strain>
    </source>
</reference>
<gene>
    <name evidence="2" type="ORF">H8K33_00550</name>
</gene>
<dbReference type="SMART" id="SM00869">
    <property type="entry name" value="Autotransporter"/>
    <property type="match status" value="1"/>
</dbReference>
<dbReference type="Pfam" id="PF17963">
    <property type="entry name" value="Big_9"/>
    <property type="match status" value="9"/>
</dbReference>
<organism evidence="2 3">
    <name type="scientific">Undibacterium amnicola</name>
    <dbReference type="NCBI Taxonomy" id="1834038"/>
    <lineage>
        <taxon>Bacteria</taxon>
        <taxon>Pseudomonadati</taxon>
        <taxon>Pseudomonadota</taxon>
        <taxon>Betaproteobacteria</taxon>
        <taxon>Burkholderiales</taxon>
        <taxon>Oxalobacteraceae</taxon>
        <taxon>Undibacterium</taxon>
    </lineage>
</organism>
<evidence type="ECO:0000259" key="1">
    <source>
        <dbReference type="PROSITE" id="PS51208"/>
    </source>
</evidence>
<feature type="domain" description="Autotransporter" evidence="1">
    <location>
        <begin position="1180"/>
        <end position="1456"/>
    </location>
</feature>